<dbReference type="PROSITE" id="PS50801">
    <property type="entry name" value="STAS"/>
    <property type="match status" value="1"/>
</dbReference>
<dbReference type="CDD" id="cd07043">
    <property type="entry name" value="STAS_anti-anti-sigma_factors"/>
    <property type="match status" value="1"/>
</dbReference>
<dbReference type="InterPro" id="IPR002645">
    <property type="entry name" value="STAS_dom"/>
</dbReference>
<dbReference type="SUPFAM" id="SSF52091">
    <property type="entry name" value="SpoIIaa-like"/>
    <property type="match status" value="1"/>
</dbReference>
<sequence length="114" mass="13092">MEFRMAERDGFTIASIEGQVRISTQNEFMEHMDTLFQTRGSQTVLLDMEKVSYMNSAGIGIIVDTFKKFRDNGGRLVLCGLIPNINRLFEVTRLNRFIQIYPSVEEALHTLKNS</sequence>
<evidence type="ECO:0000313" key="5">
    <source>
        <dbReference type="Proteomes" id="UP000324781"/>
    </source>
</evidence>
<name>A0A1M6IAH0_9FIRM</name>
<dbReference type="InterPro" id="IPR003658">
    <property type="entry name" value="Anti-sigma_ant"/>
</dbReference>
<evidence type="ECO:0000256" key="1">
    <source>
        <dbReference type="ARBA" id="ARBA00009013"/>
    </source>
</evidence>
<dbReference type="Gene3D" id="3.30.750.24">
    <property type="entry name" value="STAS domain"/>
    <property type="match status" value="1"/>
</dbReference>
<evidence type="ECO:0000259" key="3">
    <source>
        <dbReference type="PROSITE" id="PS50801"/>
    </source>
</evidence>
<reference evidence="4 5" key="1">
    <citation type="submission" date="2016-11" db="EMBL/GenBank/DDBJ databases">
        <authorList>
            <person name="Varghese N."/>
            <person name="Submissions S."/>
        </authorList>
    </citation>
    <scope>NUCLEOTIDE SEQUENCE [LARGE SCALE GENOMIC DNA]</scope>
    <source>
        <strain evidence="4 5">DSM 19027</strain>
    </source>
</reference>
<dbReference type="NCBIfam" id="TIGR00377">
    <property type="entry name" value="ant_ant_sig"/>
    <property type="match status" value="1"/>
</dbReference>
<protein>
    <recommendedName>
        <fullName evidence="2">Anti-sigma factor antagonist</fullName>
    </recommendedName>
</protein>
<dbReference type="GO" id="GO:0043856">
    <property type="term" value="F:anti-sigma factor antagonist activity"/>
    <property type="evidence" value="ECO:0007669"/>
    <property type="project" value="InterPro"/>
</dbReference>
<dbReference type="PANTHER" id="PTHR33495">
    <property type="entry name" value="ANTI-SIGMA FACTOR ANTAGONIST TM_1081-RELATED-RELATED"/>
    <property type="match status" value="1"/>
</dbReference>
<evidence type="ECO:0000256" key="2">
    <source>
        <dbReference type="RuleBase" id="RU003749"/>
    </source>
</evidence>
<dbReference type="EMBL" id="FQZP01000040">
    <property type="protein sequence ID" value="SHJ31405.1"/>
    <property type="molecule type" value="Genomic_DNA"/>
</dbReference>
<organism evidence="4 5">
    <name type="scientific">Thermoclostridium caenicola</name>
    <dbReference type="NCBI Taxonomy" id="659425"/>
    <lineage>
        <taxon>Bacteria</taxon>
        <taxon>Bacillati</taxon>
        <taxon>Bacillota</taxon>
        <taxon>Clostridia</taxon>
        <taxon>Eubacteriales</taxon>
        <taxon>Oscillospiraceae</taxon>
        <taxon>Thermoclostridium</taxon>
    </lineage>
</organism>
<dbReference type="AlphaFoldDB" id="A0A1M6IAH0"/>
<feature type="domain" description="STAS" evidence="3">
    <location>
        <begin position="1"/>
        <end position="111"/>
    </location>
</feature>
<dbReference type="Proteomes" id="UP000324781">
    <property type="component" value="Unassembled WGS sequence"/>
</dbReference>
<evidence type="ECO:0000313" key="4">
    <source>
        <dbReference type="EMBL" id="SHJ31405.1"/>
    </source>
</evidence>
<comment type="similarity">
    <text evidence="1 2">Belongs to the anti-sigma-factor antagonist family.</text>
</comment>
<dbReference type="Pfam" id="PF01740">
    <property type="entry name" value="STAS"/>
    <property type="match status" value="1"/>
</dbReference>
<gene>
    <name evidence="4" type="ORF">SAMN05444373_104019</name>
</gene>
<dbReference type="InterPro" id="IPR036513">
    <property type="entry name" value="STAS_dom_sf"/>
</dbReference>
<dbReference type="OrthoDB" id="9793697at2"/>
<accession>A0A1M6IAH0</accession>
<keyword evidence="5" id="KW-1185">Reference proteome</keyword>
<proteinExistence type="inferred from homology"/>